<dbReference type="Gene3D" id="3.80.10.10">
    <property type="entry name" value="Ribonuclease Inhibitor"/>
    <property type="match status" value="2"/>
</dbReference>
<evidence type="ECO:0000259" key="1">
    <source>
        <dbReference type="PROSITE" id="PS50181"/>
    </source>
</evidence>
<dbReference type="SUPFAM" id="SSF52058">
    <property type="entry name" value="L domain-like"/>
    <property type="match status" value="1"/>
</dbReference>
<accession>A0ABD1YE94</accession>
<dbReference type="Proteomes" id="UP001605036">
    <property type="component" value="Unassembled WGS sequence"/>
</dbReference>
<dbReference type="SUPFAM" id="SSF81383">
    <property type="entry name" value="F-box domain"/>
    <property type="match status" value="1"/>
</dbReference>
<gene>
    <name evidence="2" type="ORF">R1flu_013666</name>
</gene>
<dbReference type="InterPro" id="IPR032675">
    <property type="entry name" value="LRR_dom_sf"/>
</dbReference>
<protein>
    <recommendedName>
        <fullName evidence="1">F-box domain-containing protein</fullName>
    </recommendedName>
</protein>
<feature type="domain" description="F-box" evidence="1">
    <location>
        <begin position="143"/>
        <end position="190"/>
    </location>
</feature>
<evidence type="ECO:0000313" key="3">
    <source>
        <dbReference type="Proteomes" id="UP001605036"/>
    </source>
</evidence>
<dbReference type="InterPro" id="IPR036047">
    <property type="entry name" value="F-box-like_dom_sf"/>
</dbReference>
<name>A0ABD1YE94_9MARC</name>
<organism evidence="2 3">
    <name type="scientific">Riccia fluitans</name>
    <dbReference type="NCBI Taxonomy" id="41844"/>
    <lineage>
        <taxon>Eukaryota</taxon>
        <taxon>Viridiplantae</taxon>
        <taxon>Streptophyta</taxon>
        <taxon>Embryophyta</taxon>
        <taxon>Marchantiophyta</taxon>
        <taxon>Marchantiopsida</taxon>
        <taxon>Marchantiidae</taxon>
        <taxon>Marchantiales</taxon>
        <taxon>Ricciaceae</taxon>
        <taxon>Riccia</taxon>
    </lineage>
</organism>
<keyword evidence="3" id="KW-1185">Reference proteome</keyword>
<sequence>MIRLVVERSCGGIEELHVANLNSDASLQFLAQSELSSLKALSLPSSDVTENGFCELILTLPTLVHLDISNCSSIKSKALEVIAETCKSLISLEGAMWPSRRVTWADHQASSTKRADGSRGRAVYSSNDPQAVALVYDIPKLEQVVWAEMPPDALVDVFKRLPVEDRLRTIPRICKAWRKATLDPGCWQKVDVKDWCMERYYMINTAVTPSRVWCESIDRMIRLVVERSCGGIQELHVAYMDGDASLPFLIQSRLSCLKALSIPKSKVTENCFRELILTLPRLVHLDISECGPLESGELELIEQTCKSLPNLKQLKISGGLLPCSEIATIRMKCPQLELLEVESDSDSVSSYDGYDDRGYYYYGYNSD</sequence>
<dbReference type="PROSITE" id="PS50181">
    <property type="entry name" value="FBOX"/>
    <property type="match status" value="1"/>
</dbReference>
<dbReference type="Gene3D" id="1.20.1280.50">
    <property type="match status" value="1"/>
</dbReference>
<dbReference type="PANTHER" id="PTHR38926:SF5">
    <property type="entry name" value="F-BOX AND LEUCINE-RICH REPEAT PROTEIN 6"/>
    <property type="match status" value="1"/>
</dbReference>
<dbReference type="Pfam" id="PF12937">
    <property type="entry name" value="F-box-like"/>
    <property type="match status" value="1"/>
</dbReference>
<proteinExistence type="predicted"/>
<reference evidence="2 3" key="1">
    <citation type="submission" date="2024-09" db="EMBL/GenBank/DDBJ databases">
        <title>Chromosome-scale assembly of Riccia fluitans.</title>
        <authorList>
            <person name="Paukszto L."/>
            <person name="Sawicki J."/>
            <person name="Karawczyk K."/>
            <person name="Piernik-Szablinska J."/>
            <person name="Szczecinska M."/>
            <person name="Mazdziarz M."/>
        </authorList>
    </citation>
    <scope>NUCLEOTIDE SEQUENCE [LARGE SCALE GENOMIC DNA]</scope>
    <source>
        <strain evidence="2">Rf_01</strain>
        <tissue evidence="2">Aerial parts of the thallus</tissue>
    </source>
</reference>
<comment type="caution">
    <text evidence="2">The sequence shown here is derived from an EMBL/GenBank/DDBJ whole genome shotgun (WGS) entry which is preliminary data.</text>
</comment>
<dbReference type="AlphaFoldDB" id="A0ABD1YE94"/>
<evidence type="ECO:0000313" key="2">
    <source>
        <dbReference type="EMBL" id="KAL2628980.1"/>
    </source>
</evidence>
<dbReference type="PANTHER" id="PTHR38926">
    <property type="entry name" value="F-BOX DOMAIN CONTAINING PROTEIN, EXPRESSED"/>
    <property type="match status" value="1"/>
</dbReference>
<dbReference type="EMBL" id="JBHFFA010000004">
    <property type="protein sequence ID" value="KAL2628980.1"/>
    <property type="molecule type" value="Genomic_DNA"/>
</dbReference>
<dbReference type="InterPro" id="IPR001810">
    <property type="entry name" value="F-box_dom"/>
</dbReference>